<name>A0A1X1TEQ6_9MYCO</name>
<dbReference type="Gene3D" id="1.10.10.10">
    <property type="entry name" value="Winged helix-like DNA-binding domain superfamily/Winged helix DNA-binding domain"/>
    <property type="match status" value="1"/>
</dbReference>
<evidence type="ECO:0000256" key="1">
    <source>
        <dbReference type="ARBA" id="ARBA00022741"/>
    </source>
</evidence>
<reference evidence="4" key="3">
    <citation type="submission" date="2020-02" db="EMBL/GenBank/DDBJ databases">
        <authorList>
            <person name="Matsumoto Y."/>
            <person name="Motooka D."/>
            <person name="Nakamura S."/>
        </authorList>
    </citation>
    <scope>NUCLEOTIDE SEQUENCE</scope>
    <source>
        <strain evidence="4">JCM 12405</strain>
    </source>
</reference>
<gene>
    <name evidence="5" type="ORF">AWC01_07525</name>
    <name evidence="4" type="ORF">MDOR_02550</name>
</gene>
<dbReference type="Pfam" id="PF00196">
    <property type="entry name" value="GerE"/>
    <property type="match status" value="1"/>
</dbReference>
<evidence type="ECO:0000313" key="5">
    <source>
        <dbReference type="EMBL" id="ORV43017.1"/>
    </source>
</evidence>
<dbReference type="SMART" id="SM00421">
    <property type="entry name" value="HTH_LUXR"/>
    <property type="match status" value="1"/>
</dbReference>
<evidence type="ECO:0000259" key="3">
    <source>
        <dbReference type="PROSITE" id="PS50043"/>
    </source>
</evidence>
<feature type="domain" description="HTH luxR-type" evidence="3">
    <location>
        <begin position="850"/>
        <end position="915"/>
    </location>
</feature>
<dbReference type="Gene3D" id="1.25.40.10">
    <property type="entry name" value="Tetratricopeptide repeat domain"/>
    <property type="match status" value="1"/>
</dbReference>
<keyword evidence="1" id="KW-0547">Nucleotide-binding</keyword>
<dbReference type="PROSITE" id="PS50043">
    <property type="entry name" value="HTH_LUXR_2"/>
    <property type="match status" value="1"/>
</dbReference>
<organism evidence="5 6">
    <name type="scientific">Mycolicibacterium doricum</name>
    <dbReference type="NCBI Taxonomy" id="126673"/>
    <lineage>
        <taxon>Bacteria</taxon>
        <taxon>Bacillati</taxon>
        <taxon>Actinomycetota</taxon>
        <taxon>Actinomycetes</taxon>
        <taxon>Mycobacteriales</taxon>
        <taxon>Mycobacteriaceae</taxon>
        <taxon>Mycolicibacterium</taxon>
    </lineage>
</organism>
<proteinExistence type="predicted"/>
<dbReference type="InterPro" id="IPR027417">
    <property type="entry name" value="P-loop_NTPase"/>
</dbReference>
<dbReference type="OrthoDB" id="3796539at2"/>
<reference evidence="4 7" key="2">
    <citation type="journal article" date="2019" name="Emerg. Microbes Infect.">
        <title>Comprehensive subspecies identification of 175 nontuberculous mycobacteria species based on 7547 genomic profiles.</title>
        <authorList>
            <person name="Matsumoto Y."/>
            <person name="Kinjo T."/>
            <person name="Motooka D."/>
            <person name="Nabeya D."/>
            <person name="Jung N."/>
            <person name="Uechi K."/>
            <person name="Horii T."/>
            <person name="Iida T."/>
            <person name="Fujita J."/>
            <person name="Nakamura S."/>
        </authorList>
    </citation>
    <scope>NUCLEOTIDE SEQUENCE [LARGE SCALE GENOMIC DNA]</scope>
    <source>
        <strain evidence="4 7">JCM 12405</strain>
    </source>
</reference>
<dbReference type="Pfam" id="PF13191">
    <property type="entry name" value="AAA_16"/>
    <property type="match status" value="1"/>
</dbReference>
<dbReference type="RefSeq" id="WP_085189561.1">
    <property type="nucleotide sequence ID" value="NZ_AP022605.1"/>
</dbReference>
<dbReference type="SUPFAM" id="SSF46894">
    <property type="entry name" value="C-terminal effector domain of the bipartite response regulators"/>
    <property type="match status" value="1"/>
</dbReference>
<dbReference type="InterPro" id="IPR000792">
    <property type="entry name" value="Tscrpt_reg_LuxR_C"/>
</dbReference>
<dbReference type="PANTHER" id="PTHR16305:SF35">
    <property type="entry name" value="TRANSCRIPTIONAL ACTIVATOR DOMAIN"/>
    <property type="match status" value="1"/>
</dbReference>
<dbReference type="PRINTS" id="PR00038">
    <property type="entry name" value="HTHLUXR"/>
</dbReference>
<dbReference type="GO" id="GO:0003677">
    <property type="term" value="F:DNA binding"/>
    <property type="evidence" value="ECO:0007669"/>
    <property type="project" value="InterPro"/>
</dbReference>
<dbReference type="Proteomes" id="UP000193564">
    <property type="component" value="Unassembled WGS sequence"/>
</dbReference>
<dbReference type="EMBL" id="AP022605">
    <property type="protein sequence ID" value="BBZ06086.1"/>
    <property type="molecule type" value="Genomic_DNA"/>
</dbReference>
<dbReference type="PANTHER" id="PTHR16305">
    <property type="entry name" value="TESTICULAR SOLUBLE ADENYLYL CYCLASE"/>
    <property type="match status" value="1"/>
</dbReference>
<dbReference type="InterPro" id="IPR041664">
    <property type="entry name" value="AAA_16"/>
</dbReference>
<dbReference type="STRING" id="126673.AWC01_07525"/>
<accession>A0A1X1TEQ6</accession>
<dbReference type="CDD" id="cd06170">
    <property type="entry name" value="LuxR_C_like"/>
    <property type="match status" value="1"/>
</dbReference>
<dbReference type="GO" id="GO:0005524">
    <property type="term" value="F:ATP binding"/>
    <property type="evidence" value="ECO:0007669"/>
    <property type="project" value="UniProtKB-KW"/>
</dbReference>
<keyword evidence="6" id="KW-1185">Reference proteome</keyword>
<protein>
    <submittedName>
        <fullName evidence="4 5">Transcriptional regulator</fullName>
    </submittedName>
</protein>
<dbReference type="GO" id="GO:0006355">
    <property type="term" value="P:regulation of DNA-templated transcription"/>
    <property type="evidence" value="ECO:0007669"/>
    <property type="project" value="InterPro"/>
</dbReference>
<evidence type="ECO:0000256" key="2">
    <source>
        <dbReference type="ARBA" id="ARBA00022840"/>
    </source>
</evidence>
<dbReference type="InterPro" id="IPR011990">
    <property type="entry name" value="TPR-like_helical_dom_sf"/>
</dbReference>
<evidence type="ECO:0000313" key="6">
    <source>
        <dbReference type="Proteomes" id="UP000193564"/>
    </source>
</evidence>
<dbReference type="AlphaFoldDB" id="A0A1X1TEQ6"/>
<dbReference type="GO" id="GO:0005737">
    <property type="term" value="C:cytoplasm"/>
    <property type="evidence" value="ECO:0007669"/>
    <property type="project" value="TreeGrafter"/>
</dbReference>
<evidence type="ECO:0000313" key="4">
    <source>
        <dbReference type="EMBL" id="BBZ06086.1"/>
    </source>
</evidence>
<keyword evidence="2" id="KW-0067">ATP-binding</keyword>
<dbReference type="InterPro" id="IPR016032">
    <property type="entry name" value="Sig_transdc_resp-reg_C-effctor"/>
</dbReference>
<dbReference type="KEGG" id="mdr:MDOR_02550"/>
<dbReference type="PROSITE" id="PS00622">
    <property type="entry name" value="HTH_LUXR_1"/>
    <property type="match status" value="1"/>
</dbReference>
<dbReference type="Proteomes" id="UP000467201">
    <property type="component" value="Chromosome"/>
</dbReference>
<sequence length="919" mass="99713">MPLQLISRDAELSAVDNLLAAVSTGTCVLVLEGDVGIGKSTVWRAGIERARARGFRVLSANAVPSESAPAYSSLAELLADVDTAVLEHLPAPQRLAIDRVLSHAHDTGPGTDQRAVAAAVRSVLERLARDNPVLVAIDDMQWLDPPTAAVLGSVARRSSGAIGFLATVRGGDGDRTDLLLEPSRPERLNRAQVNPMTVGGLHAMISHQLGQSLTRPKMDWVYQVSGGNPVYALELARALNQDTAFTGQLPATLADWVRTRIAGLPDHTREVLLATACIASPTVDLVTRAVGDDVERTVAALEEAERHGIVEINGCKVAFGHPLLARGVYAEASLDARRSMHRRLADIVENAEFRARHRALASDGADEQTIRALDEAAESAHMRGAPAVAAELLDMARACGGDSPERGLRAAACHFEAGNTTRAREVLEQSIAEMKPGEMRARAFHLLGLVRLWDNCSADAPTLLERAIEEPGVSTDRRVQMLVMLALMEFNAARVDNAVQRAEEAVAQATTVRRADLVSQARPMRAMMRFLIGEGIDEAELAGVFDFDEPQDMPLAARPRTLHALLMLWTDRLDEAADQFTAIARHSIERGDESERSFLDFHLAQVNIWRAELRAAERVAVDSVERALQSHGDLPLFIALIVRVMVSAHLGREEQARRFAAQAFTVGERCRSSRLGVWVVATLGFLELSLGNHRAAVDLLSPAVEGWSAMPSSTELVTAPFLPDAAEALIGVGRLDDAERLVKALEDNGVRLDRPWMLAVGARCRALLFAARGDLTGAITAGERALTEHRRLSMPLELARTQLVVGRLQHRRRRYDAATATVSSALVAFERMGAQAWARQARAELDGLTGRQAPGSLAESERRFADLAAHGLTNREIAAALFVSEKTVEANLSRVYRRLGLRSRSELARALNSSRALNS</sequence>
<dbReference type="SUPFAM" id="SSF48452">
    <property type="entry name" value="TPR-like"/>
    <property type="match status" value="2"/>
</dbReference>
<dbReference type="GO" id="GO:0004016">
    <property type="term" value="F:adenylate cyclase activity"/>
    <property type="evidence" value="ECO:0007669"/>
    <property type="project" value="TreeGrafter"/>
</dbReference>
<evidence type="ECO:0000313" key="7">
    <source>
        <dbReference type="Proteomes" id="UP000467201"/>
    </source>
</evidence>
<dbReference type="InterPro" id="IPR036388">
    <property type="entry name" value="WH-like_DNA-bd_sf"/>
</dbReference>
<dbReference type="SUPFAM" id="SSF52540">
    <property type="entry name" value="P-loop containing nucleoside triphosphate hydrolases"/>
    <property type="match status" value="1"/>
</dbReference>
<dbReference type="EMBL" id="LQOS01000020">
    <property type="protein sequence ID" value="ORV43017.1"/>
    <property type="molecule type" value="Genomic_DNA"/>
</dbReference>
<reference evidence="5 6" key="1">
    <citation type="submission" date="2016-01" db="EMBL/GenBank/DDBJ databases">
        <title>The new phylogeny of the genus Mycobacterium.</title>
        <authorList>
            <person name="Tarcisio F."/>
            <person name="Conor M."/>
            <person name="Antonella G."/>
            <person name="Elisabetta G."/>
            <person name="Giulia F.S."/>
            <person name="Sara T."/>
            <person name="Anna F."/>
            <person name="Clotilde B."/>
            <person name="Roberto B."/>
            <person name="Veronica D.S."/>
            <person name="Fabio R."/>
            <person name="Monica P."/>
            <person name="Olivier J."/>
            <person name="Enrico T."/>
            <person name="Nicola S."/>
        </authorList>
    </citation>
    <scope>NUCLEOTIDE SEQUENCE [LARGE SCALE GENOMIC DNA]</scope>
    <source>
        <strain evidence="5 6">DSM 44339</strain>
    </source>
</reference>